<keyword evidence="5" id="KW-0808">Transferase</keyword>
<protein>
    <submittedName>
        <fullName evidence="5">Reverse transcriptase domain-containing protein</fullName>
    </submittedName>
</protein>
<evidence type="ECO:0000256" key="1">
    <source>
        <dbReference type="ARBA" id="ARBA00023268"/>
    </source>
</evidence>
<feature type="region of interest" description="Disordered" evidence="3">
    <location>
        <begin position="671"/>
        <end position="691"/>
    </location>
</feature>
<accession>A0ABQ4ZWZ3</accession>
<organism evidence="5 6">
    <name type="scientific">Tanacetum coccineum</name>
    <dbReference type="NCBI Taxonomy" id="301880"/>
    <lineage>
        <taxon>Eukaryota</taxon>
        <taxon>Viridiplantae</taxon>
        <taxon>Streptophyta</taxon>
        <taxon>Embryophyta</taxon>
        <taxon>Tracheophyta</taxon>
        <taxon>Spermatophyta</taxon>
        <taxon>Magnoliopsida</taxon>
        <taxon>eudicotyledons</taxon>
        <taxon>Gunneridae</taxon>
        <taxon>Pentapetalae</taxon>
        <taxon>asterids</taxon>
        <taxon>campanulids</taxon>
        <taxon>Asterales</taxon>
        <taxon>Asteraceae</taxon>
        <taxon>Asteroideae</taxon>
        <taxon>Anthemideae</taxon>
        <taxon>Anthemidinae</taxon>
        <taxon>Tanacetum</taxon>
    </lineage>
</organism>
<proteinExistence type="predicted"/>
<dbReference type="PANTHER" id="PTHR37984:SF5">
    <property type="entry name" value="PROTEIN NYNRIN-LIKE"/>
    <property type="match status" value="1"/>
</dbReference>
<dbReference type="Pfam" id="PF00098">
    <property type="entry name" value="zf-CCHC"/>
    <property type="match status" value="1"/>
</dbReference>
<feature type="region of interest" description="Disordered" evidence="3">
    <location>
        <begin position="185"/>
        <end position="223"/>
    </location>
</feature>
<reference evidence="5" key="1">
    <citation type="journal article" date="2022" name="Int. J. Mol. Sci.">
        <title>Draft Genome of Tanacetum Coccineum: Genomic Comparison of Closely Related Tanacetum-Family Plants.</title>
        <authorList>
            <person name="Yamashiro T."/>
            <person name="Shiraishi A."/>
            <person name="Nakayama K."/>
            <person name="Satake H."/>
        </authorList>
    </citation>
    <scope>NUCLEOTIDE SEQUENCE</scope>
</reference>
<dbReference type="SUPFAM" id="SSF56672">
    <property type="entry name" value="DNA/RNA polymerases"/>
    <property type="match status" value="1"/>
</dbReference>
<dbReference type="PROSITE" id="PS50158">
    <property type="entry name" value="ZF_CCHC"/>
    <property type="match status" value="1"/>
</dbReference>
<keyword evidence="5" id="KW-0548">Nucleotidyltransferase</keyword>
<dbReference type="PANTHER" id="PTHR37984">
    <property type="entry name" value="PROTEIN CBG26694"/>
    <property type="match status" value="1"/>
</dbReference>
<dbReference type="InterPro" id="IPR041577">
    <property type="entry name" value="RT_RNaseH_2"/>
</dbReference>
<keyword evidence="1" id="KW-0511">Multifunctional enzyme</keyword>
<keyword evidence="6" id="KW-1185">Reference proteome</keyword>
<dbReference type="Pfam" id="PF03732">
    <property type="entry name" value="Retrotrans_gag"/>
    <property type="match status" value="1"/>
</dbReference>
<dbReference type="CDD" id="cd09274">
    <property type="entry name" value="RNase_HI_RT_Ty3"/>
    <property type="match status" value="1"/>
</dbReference>
<dbReference type="GO" id="GO:0003964">
    <property type="term" value="F:RNA-directed DNA polymerase activity"/>
    <property type="evidence" value="ECO:0007669"/>
    <property type="project" value="UniProtKB-KW"/>
</dbReference>
<evidence type="ECO:0000313" key="6">
    <source>
        <dbReference type="Proteomes" id="UP001151760"/>
    </source>
</evidence>
<name>A0ABQ4ZWZ3_9ASTR</name>
<dbReference type="SUPFAM" id="SSF53098">
    <property type="entry name" value="Ribonuclease H-like"/>
    <property type="match status" value="1"/>
</dbReference>
<keyword evidence="5" id="KW-0695">RNA-directed DNA polymerase</keyword>
<keyword evidence="2" id="KW-0863">Zinc-finger</keyword>
<dbReference type="SMART" id="SM00343">
    <property type="entry name" value="ZnF_C2HC"/>
    <property type="match status" value="1"/>
</dbReference>
<comment type="caution">
    <text evidence="5">The sequence shown here is derived from an EMBL/GenBank/DDBJ whole genome shotgun (WGS) entry which is preliminary data.</text>
</comment>
<evidence type="ECO:0000256" key="2">
    <source>
        <dbReference type="PROSITE-ProRule" id="PRU00047"/>
    </source>
</evidence>
<dbReference type="InterPro" id="IPR050951">
    <property type="entry name" value="Retrovirus_Pol_polyprotein"/>
</dbReference>
<sequence length="691" mass="79239">MIDQCVTDALAARDADRNTKGDDSHNSGTGVRRTEQVARDISNYSVENQIKFSTCTLLAGELTWWNSHVRTVGHDVAYAMTWTDLKKKMSNKYRPRGEIKKLEAELWNLKLKGTDMIWYNQGFQELALLCVRMFLEESDKIERYVGGLPDMIHGSVVASKPKAMQKAIEIATELMDKKIHTFAERQEKNKRKCNDNQQQQKRQENKRQNTGRAYTAGSGEKKPYGGSKPLCTKCNYHHDGPCAPKCHKCNRVGHLARDCRSLANTNASNNQRGTEAAKVYAVGRVGTNPDSNVVTEAAFQLLKQKLCSAPILALPEGSKDFIVYCDASIKDLGAVLMQIEKVIGYASRQLKIHEKNYTTHDLELGAIAFALKIWRHYLYGTKCMVFTDNKSLQHILDQKELNMRKANTEARKPENIKNEDVRGMLIENSKDLEKLRTKKLEPRADGTLCLNGKIWLPCYSDLRTVIMHESHKSKYSIHPGYDTIWVIADQLTKSAIFVPMRETDPMEKLARMYLKEVVTRHGIPVSIIYDRDPRTIETLEDMLRACVIDFGKVQETTEKIIQIKKRIQAARKQQKSYADLKCKPMEFQVGDRVMLKVLPWKGKCYADEPLAVLLDGLHFDDKLQFVEEPVEIMDREVKRPIQEEISTPLHKDRTVVKCRPEFTWEREDQFRKKYPHSSHKTEPSSSPRPYA</sequence>
<keyword evidence="2" id="KW-0862">Zinc</keyword>
<dbReference type="InterPro" id="IPR001878">
    <property type="entry name" value="Znf_CCHC"/>
</dbReference>
<dbReference type="Proteomes" id="UP001151760">
    <property type="component" value="Unassembled WGS sequence"/>
</dbReference>
<reference evidence="5" key="2">
    <citation type="submission" date="2022-01" db="EMBL/GenBank/DDBJ databases">
        <authorList>
            <person name="Yamashiro T."/>
            <person name="Shiraishi A."/>
            <person name="Satake H."/>
            <person name="Nakayama K."/>
        </authorList>
    </citation>
    <scope>NUCLEOTIDE SEQUENCE</scope>
</reference>
<evidence type="ECO:0000256" key="3">
    <source>
        <dbReference type="SAM" id="MobiDB-lite"/>
    </source>
</evidence>
<evidence type="ECO:0000259" key="4">
    <source>
        <dbReference type="PROSITE" id="PS50158"/>
    </source>
</evidence>
<keyword evidence="2" id="KW-0479">Metal-binding</keyword>
<evidence type="ECO:0000313" key="5">
    <source>
        <dbReference type="EMBL" id="GJS93856.1"/>
    </source>
</evidence>
<dbReference type="InterPro" id="IPR043502">
    <property type="entry name" value="DNA/RNA_pol_sf"/>
</dbReference>
<dbReference type="EMBL" id="BQNB010011688">
    <property type="protein sequence ID" value="GJS93856.1"/>
    <property type="molecule type" value="Genomic_DNA"/>
</dbReference>
<feature type="compositionally biased region" description="Basic and acidic residues" evidence="3">
    <location>
        <begin position="13"/>
        <end position="25"/>
    </location>
</feature>
<feature type="domain" description="CCHC-type" evidence="4">
    <location>
        <begin position="245"/>
        <end position="261"/>
    </location>
</feature>
<dbReference type="Pfam" id="PF17919">
    <property type="entry name" value="RT_RNaseH_2"/>
    <property type="match status" value="1"/>
</dbReference>
<gene>
    <name evidence="5" type="ORF">Tco_0800824</name>
</gene>
<dbReference type="InterPro" id="IPR012337">
    <property type="entry name" value="RNaseH-like_sf"/>
</dbReference>
<feature type="region of interest" description="Disordered" evidence="3">
    <location>
        <begin position="13"/>
        <end position="33"/>
    </location>
</feature>
<dbReference type="InterPro" id="IPR005162">
    <property type="entry name" value="Retrotrans_gag_dom"/>
</dbReference>